<protein>
    <submittedName>
        <fullName evidence="3">N-acetylmuramoyl-L-alanine amidase</fullName>
    </submittedName>
</protein>
<evidence type="ECO:0000259" key="2">
    <source>
        <dbReference type="SMART" id="SM00644"/>
    </source>
</evidence>
<dbReference type="RefSeq" id="WP_171200662.1">
    <property type="nucleotide sequence ID" value="NZ_JABEND010000009.1"/>
</dbReference>
<name>A0A849A8U2_9ACTN</name>
<dbReference type="Gene3D" id="3.40.80.10">
    <property type="entry name" value="Peptidoglycan recognition protein-like"/>
    <property type="match status" value="1"/>
</dbReference>
<dbReference type="InterPro" id="IPR036366">
    <property type="entry name" value="PGBDSf"/>
</dbReference>
<dbReference type="InterPro" id="IPR002502">
    <property type="entry name" value="Amidase_domain"/>
</dbReference>
<dbReference type="Proteomes" id="UP000562984">
    <property type="component" value="Unassembled WGS sequence"/>
</dbReference>
<evidence type="ECO:0000313" key="4">
    <source>
        <dbReference type="Proteomes" id="UP000562984"/>
    </source>
</evidence>
<dbReference type="InterPro" id="IPR002477">
    <property type="entry name" value="Peptidoglycan-bd-like"/>
</dbReference>
<gene>
    <name evidence="3" type="ORF">HKD39_14790</name>
</gene>
<dbReference type="EMBL" id="JABEND010000009">
    <property type="protein sequence ID" value="NNG36955.1"/>
    <property type="molecule type" value="Genomic_DNA"/>
</dbReference>
<dbReference type="GO" id="GO:0008745">
    <property type="term" value="F:N-acetylmuramoyl-L-alanine amidase activity"/>
    <property type="evidence" value="ECO:0007669"/>
    <property type="project" value="InterPro"/>
</dbReference>
<sequence length="277" mass="29505">MIASTWPTKPLGTIPDPPRAIVWHHDASPPGPSPGALSWITSSYAGQKPSAQFWVDTQGTWWLIGQGKAWHAGTVGPPYKGVADSANSVGIETDHTVGEPWPPVMLDSLRRGTAALLKAWGHGPDRLFFHKQIGYPYGRKVDPAGLDLEPERQRVGELMRGGAPAPKPTAPAPKPLGGKPSPAQVAFPLGPDGKLYFGPRGGRGAVSGFEGTNLMATDLAPRVRGWIAQIQRAVGVTADGLYGDRTKAAVAAWQRKQGLDPDGLVGWRSWEKLGGKK</sequence>
<dbReference type="GO" id="GO:0009253">
    <property type="term" value="P:peptidoglycan catabolic process"/>
    <property type="evidence" value="ECO:0007669"/>
    <property type="project" value="InterPro"/>
</dbReference>
<dbReference type="SUPFAM" id="SSF55846">
    <property type="entry name" value="N-acetylmuramoyl-L-alanine amidase-like"/>
    <property type="match status" value="1"/>
</dbReference>
<feature type="region of interest" description="Disordered" evidence="1">
    <location>
        <begin position="159"/>
        <end position="179"/>
    </location>
</feature>
<dbReference type="Pfam" id="PF01510">
    <property type="entry name" value="Amidase_2"/>
    <property type="match status" value="1"/>
</dbReference>
<feature type="compositionally biased region" description="Pro residues" evidence="1">
    <location>
        <begin position="165"/>
        <end position="174"/>
    </location>
</feature>
<proteinExistence type="predicted"/>
<dbReference type="InterPro" id="IPR036505">
    <property type="entry name" value="Amidase/PGRP_sf"/>
</dbReference>
<keyword evidence="4" id="KW-1185">Reference proteome</keyword>
<evidence type="ECO:0000256" key="1">
    <source>
        <dbReference type="SAM" id="MobiDB-lite"/>
    </source>
</evidence>
<evidence type="ECO:0000313" key="3">
    <source>
        <dbReference type="EMBL" id="NNG36955.1"/>
    </source>
</evidence>
<comment type="caution">
    <text evidence="3">The sequence shown here is derived from an EMBL/GenBank/DDBJ whole genome shotgun (WGS) entry which is preliminary data.</text>
</comment>
<dbReference type="SUPFAM" id="SSF47090">
    <property type="entry name" value="PGBD-like"/>
    <property type="match status" value="1"/>
</dbReference>
<dbReference type="SMART" id="SM00644">
    <property type="entry name" value="Ami_2"/>
    <property type="match status" value="1"/>
</dbReference>
<feature type="domain" description="N-acetylmuramoyl-L-alanine amidase" evidence="2">
    <location>
        <begin position="6"/>
        <end position="144"/>
    </location>
</feature>
<organism evidence="3 4">
    <name type="scientific">Nakamurella aerolata</name>
    <dbReference type="NCBI Taxonomy" id="1656892"/>
    <lineage>
        <taxon>Bacteria</taxon>
        <taxon>Bacillati</taxon>
        <taxon>Actinomycetota</taxon>
        <taxon>Actinomycetes</taxon>
        <taxon>Nakamurellales</taxon>
        <taxon>Nakamurellaceae</taxon>
        <taxon>Nakamurella</taxon>
    </lineage>
</organism>
<dbReference type="InterPro" id="IPR036365">
    <property type="entry name" value="PGBD-like_sf"/>
</dbReference>
<accession>A0A849A8U2</accession>
<dbReference type="AlphaFoldDB" id="A0A849A8U2"/>
<dbReference type="Gene3D" id="1.10.101.10">
    <property type="entry name" value="PGBD-like superfamily/PGBD"/>
    <property type="match status" value="1"/>
</dbReference>
<reference evidence="3 4" key="1">
    <citation type="submission" date="2020-05" db="EMBL/GenBank/DDBJ databases">
        <title>Nakamurella sp. DB0629 isolated from air conditioner.</title>
        <authorList>
            <person name="Kim D.H."/>
            <person name="Kim D.-U."/>
        </authorList>
    </citation>
    <scope>NUCLEOTIDE SEQUENCE [LARGE SCALE GENOMIC DNA]</scope>
    <source>
        <strain evidence="3 4">DB0629</strain>
    </source>
</reference>
<dbReference type="Pfam" id="PF01471">
    <property type="entry name" value="PG_binding_1"/>
    <property type="match status" value="1"/>
</dbReference>